<keyword evidence="2" id="KW-0677">Repeat</keyword>
<dbReference type="PANTHER" id="PTHR12628">
    <property type="entry name" value="POLYCOMB-LIKE TRANSCRIPTION FACTOR"/>
    <property type="match status" value="1"/>
</dbReference>
<organism evidence="5 6">
    <name type="scientific">Polypterus senegalus</name>
    <name type="common">Senegal bichir</name>
    <dbReference type="NCBI Taxonomy" id="55291"/>
    <lineage>
        <taxon>Eukaryota</taxon>
        <taxon>Metazoa</taxon>
        <taxon>Chordata</taxon>
        <taxon>Craniata</taxon>
        <taxon>Vertebrata</taxon>
        <taxon>Euteleostomi</taxon>
        <taxon>Actinopterygii</taxon>
        <taxon>Polypteriformes</taxon>
        <taxon>Polypteridae</taxon>
        <taxon>Polypterus</taxon>
    </lineage>
</organism>
<evidence type="ECO:0000313" key="6">
    <source>
        <dbReference type="Proteomes" id="UP000886611"/>
    </source>
</evidence>
<name>A0A8X7XJJ6_POLSE</name>
<evidence type="ECO:0000256" key="3">
    <source>
        <dbReference type="ARBA" id="ARBA00023242"/>
    </source>
</evidence>
<dbReference type="SMART" id="SM00333">
    <property type="entry name" value="TUDOR"/>
    <property type="match status" value="1"/>
</dbReference>
<keyword evidence="3" id="KW-0539">Nucleus</keyword>
<evidence type="ECO:0000313" key="5">
    <source>
        <dbReference type="EMBL" id="KAG2469878.1"/>
    </source>
</evidence>
<dbReference type="Gene3D" id="2.30.30.140">
    <property type="match status" value="1"/>
</dbReference>
<feature type="non-terminal residue" evidence="5">
    <location>
        <position position="153"/>
    </location>
</feature>
<dbReference type="GO" id="GO:0045814">
    <property type="term" value="P:negative regulation of gene expression, epigenetic"/>
    <property type="evidence" value="ECO:0007669"/>
    <property type="project" value="TreeGrafter"/>
</dbReference>
<keyword evidence="6" id="KW-1185">Reference proteome</keyword>
<dbReference type="Gene3D" id="3.30.40.10">
    <property type="entry name" value="Zinc/RING finger domain, C3HC4 (zinc finger)"/>
    <property type="match status" value="1"/>
</dbReference>
<dbReference type="InterPro" id="IPR040477">
    <property type="entry name" value="KDM4-like_Tudor"/>
</dbReference>
<feature type="non-terminal residue" evidence="5">
    <location>
        <position position="1"/>
    </location>
</feature>
<sequence length="153" mass="16484">MENGALEPSLRDIYGATCHMKQESLPSPTPSVKGCEDLETKLSEGQYVLCRWTDGLYYLGRIQRVSTSKQSCLVTFEDNSKFWVLWKDIQHAGVPGEEPKCTVCSGTTLTSQNEILICGKCGLGKDLTQLFGGGGDGGSREGGVCLKGSGLEL</sequence>
<dbReference type="PANTHER" id="PTHR12628:SF6">
    <property type="entry name" value="PHD FINGER PROTEIN 19"/>
    <property type="match status" value="1"/>
</dbReference>
<dbReference type="Pfam" id="PF18104">
    <property type="entry name" value="Tudor_2"/>
    <property type="match status" value="1"/>
</dbReference>
<reference evidence="5 6" key="1">
    <citation type="journal article" date="2021" name="Cell">
        <title>Tracing the genetic footprints of vertebrate landing in non-teleost ray-finned fishes.</title>
        <authorList>
            <person name="Bi X."/>
            <person name="Wang K."/>
            <person name="Yang L."/>
            <person name="Pan H."/>
            <person name="Jiang H."/>
            <person name="Wei Q."/>
            <person name="Fang M."/>
            <person name="Yu H."/>
            <person name="Zhu C."/>
            <person name="Cai Y."/>
            <person name="He Y."/>
            <person name="Gan X."/>
            <person name="Zeng H."/>
            <person name="Yu D."/>
            <person name="Zhu Y."/>
            <person name="Jiang H."/>
            <person name="Qiu Q."/>
            <person name="Yang H."/>
            <person name="Zhang Y.E."/>
            <person name="Wang W."/>
            <person name="Zhu M."/>
            <person name="He S."/>
            <person name="Zhang G."/>
        </authorList>
    </citation>
    <scope>NUCLEOTIDE SEQUENCE [LARGE SCALE GENOMIC DNA]</scope>
    <source>
        <strain evidence="5">Bchr_013</strain>
    </source>
</reference>
<dbReference type="GO" id="GO:0005634">
    <property type="term" value="C:nucleus"/>
    <property type="evidence" value="ECO:0007669"/>
    <property type="project" value="UniProtKB-SubCell"/>
</dbReference>
<dbReference type="GO" id="GO:0003682">
    <property type="term" value="F:chromatin binding"/>
    <property type="evidence" value="ECO:0007669"/>
    <property type="project" value="TreeGrafter"/>
</dbReference>
<evidence type="ECO:0000259" key="4">
    <source>
        <dbReference type="SMART" id="SM00333"/>
    </source>
</evidence>
<dbReference type="InterPro" id="IPR013083">
    <property type="entry name" value="Znf_RING/FYVE/PHD"/>
</dbReference>
<feature type="domain" description="Tudor" evidence="4">
    <location>
        <begin position="40"/>
        <end position="97"/>
    </location>
</feature>
<dbReference type="CDD" id="cd20451">
    <property type="entry name" value="Tudor_PHF19"/>
    <property type="match status" value="1"/>
</dbReference>
<proteinExistence type="predicted"/>
<evidence type="ECO:0000256" key="2">
    <source>
        <dbReference type="ARBA" id="ARBA00022737"/>
    </source>
</evidence>
<gene>
    <name evidence="5" type="primary">Phf19_0</name>
    <name evidence="5" type="ORF">GTO96_0023287</name>
</gene>
<dbReference type="GO" id="GO:0003677">
    <property type="term" value="F:DNA binding"/>
    <property type="evidence" value="ECO:0007669"/>
    <property type="project" value="TreeGrafter"/>
</dbReference>
<dbReference type="SUPFAM" id="SSF63748">
    <property type="entry name" value="Tudor/PWWP/MBT"/>
    <property type="match status" value="1"/>
</dbReference>
<dbReference type="EMBL" id="JAATIS010000147">
    <property type="protein sequence ID" value="KAG2469878.1"/>
    <property type="molecule type" value="Genomic_DNA"/>
</dbReference>
<dbReference type="AlphaFoldDB" id="A0A8X7XJJ6"/>
<comment type="caution">
    <text evidence="5">The sequence shown here is derived from an EMBL/GenBank/DDBJ whole genome shotgun (WGS) entry which is preliminary data.</text>
</comment>
<dbReference type="InterPro" id="IPR002999">
    <property type="entry name" value="Tudor"/>
</dbReference>
<dbReference type="FunFam" id="2.30.30.140:FF:000014">
    <property type="entry name" value="Metal-response element-binding transcription factor 2"/>
    <property type="match status" value="1"/>
</dbReference>
<dbReference type="InterPro" id="IPR047400">
    <property type="entry name" value="Tudor_PHF19"/>
</dbReference>
<comment type="subcellular location">
    <subcellularLocation>
        <location evidence="1">Nucleus</location>
    </subcellularLocation>
</comment>
<accession>A0A8X7XJJ6</accession>
<evidence type="ECO:0000256" key="1">
    <source>
        <dbReference type="ARBA" id="ARBA00004123"/>
    </source>
</evidence>
<protein>
    <submittedName>
        <fullName evidence="5">PHF19 protein</fullName>
    </submittedName>
</protein>
<dbReference type="Proteomes" id="UP000886611">
    <property type="component" value="Unassembled WGS sequence"/>
</dbReference>